<proteinExistence type="predicted"/>
<dbReference type="AlphaFoldDB" id="A0A0D3J8K1"/>
<name>A0A0D3J8K1_EMIH1</name>
<accession>A0A0D3J8K1</accession>
<keyword evidence="2" id="KW-1185">Reference proteome</keyword>
<dbReference type="RefSeq" id="XP_005772265.1">
    <property type="nucleotide sequence ID" value="XM_005772208.1"/>
</dbReference>
<dbReference type="Proteomes" id="UP000013827">
    <property type="component" value="Unassembled WGS sequence"/>
</dbReference>
<evidence type="ECO:0000313" key="1">
    <source>
        <dbReference type="EnsemblProtists" id="EOD19836"/>
    </source>
</evidence>
<dbReference type="KEGG" id="ehx:EMIHUDRAFT_242522"/>
<organism evidence="1 2">
    <name type="scientific">Emiliania huxleyi (strain CCMP1516)</name>
    <dbReference type="NCBI Taxonomy" id="280463"/>
    <lineage>
        <taxon>Eukaryota</taxon>
        <taxon>Haptista</taxon>
        <taxon>Haptophyta</taxon>
        <taxon>Prymnesiophyceae</taxon>
        <taxon>Isochrysidales</taxon>
        <taxon>Noelaerhabdaceae</taxon>
        <taxon>Emiliania</taxon>
    </lineage>
</organism>
<protein>
    <submittedName>
        <fullName evidence="1">Uncharacterized protein</fullName>
    </submittedName>
</protein>
<sequence>MQNIGQGRDDAARKSFCAATRGRATLTKTYSNIGYCTFDRPFSREGDELRRLVPRLRAPSPREIAAALGGGHGWAAENYAASLIEQEFAGDPHRDNNFDIQALVAPVSSGAGWRLGH</sequence>
<dbReference type="EnsemblProtists" id="EOD19836">
    <property type="protein sequence ID" value="EOD19836"/>
    <property type="gene ID" value="EMIHUDRAFT_242522"/>
</dbReference>
<reference evidence="2" key="1">
    <citation type="journal article" date="2013" name="Nature">
        <title>Pan genome of the phytoplankton Emiliania underpins its global distribution.</title>
        <authorList>
            <person name="Read B.A."/>
            <person name="Kegel J."/>
            <person name="Klute M.J."/>
            <person name="Kuo A."/>
            <person name="Lefebvre S.C."/>
            <person name="Maumus F."/>
            <person name="Mayer C."/>
            <person name="Miller J."/>
            <person name="Monier A."/>
            <person name="Salamov A."/>
            <person name="Young J."/>
            <person name="Aguilar M."/>
            <person name="Claverie J.M."/>
            <person name="Frickenhaus S."/>
            <person name="Gonzalez K."/>
            <person name="Herman E.K."/>
            <person name="Lin Y.C."/>
            <person name="Napier J."/>
            <person name="Ogata H."/>
            <person name="Sarno A.F."/>
            <person name="Shmutz J."/>
            <person name="Schroeder D."/>
            <person name="de Vargas C."/>
            <person name="Verret F."/>
            <person name="von Dassow P."/>
            <person name="Valentin K."/>
            <person name="Van de Peer Y."/>
            <person name="Wheeler G."/>
            <person name="Dacks J.B."/>
            <person name="Delwiche C.F."/>
            <person name="Dyhrman S.T."/>
            <person name="Glockner G."/>
            <person name="John U."/>
            <person name="Richards T."/>
            <person name="Worden A.Z."/>
            <person name="Zhang X."/>
            <person name="Grigoriev I.V."/>
            <person name="Allen A.E."/>
            <person name="Bidle K."/>
            <person name="Borodovsky M."/>
            <person name="Bowler C."/>
            <person name="Brownlee C."/>
            <person name="Cock J.M."/>
            <person name="Elias M."/>
            <person name="Gladyshev V.N."/>
            <person name="Groth M."/>
            <person name="Guda C."/>
            <person name="Hadaegh A."/>
            <person name="Iglesias-Rodriguez M.D."/>
            <person name="Jenkins J."/>
            <person name="Jones B.M."/>
            <person name="Lawson T."/>
            <person name="Leese F."/>
            <person name="Lindquist E."/>
            <person name="Lobanov A."/>
            <person name="Lomsadze A."/>
            <person name="Malik S.B."/>
            <person name="Marsh M.E."/>
            <person name="Mackinder L."/>
            <person name="Mock T."/>
            <person name="Mueller-Roeber B."/>
            <person name="Pagarete A."/>
            <person name="Parker M."/>
            <person name="Probert I."/>
            <person name="Quesneville H."/>
            <person name="Raines C."/>
            <person name="Rensing S.A."/>
            <person name="Riano-Pachon D.M."/>
            <person name="Richier S."/>
            <person name="Rokitta S."/>
            <person name="Shiraiwa Y."/>
            <person name="Soanes D.M."/>
            <person name="van der Giezen M."/>
            <person name="Wahlund T.M."/>
            <person name="Williams B."/>
            <person name="Wilson W."/>
            <person name="Wolfe G."/>
            <person name="Wurch L.L."/>
        </authorList>
    </citation>
    <scope>NUCLEOTIDE SEQUENCE</scope>
</reference>
<dbReference type="GeneID" id="17265382"/>
<dbReference type="PaxDb" id="2903-EOD19836"/>
<dbReference type="HOGENOM" id="CLU_2089371_0_0_1"/>
<evidence type="ECO:0000313" key="2">
    <source>
        <dbReference type="Proteomes" id="UP000013827"/>
    </source>
</evidence>
<reference evidence="1" key="2">
    <citation type="submission" date="2024-10" db="UniProtKB">
        <authorList>
            <consortium name="EnsemblProtists"/>
        </authorList>
    </citation>
    <scope>IDENTIFICATION</scope>
</reference>